<reference evidence="2 3" key="1">
    <citation type="submission" date="2018-12" db="EMBL/GenBank/DDBJ databases">
        <authorList>
            <consortium name="Pathogen Informatics"/>
        </authorList>
    </citation>
    <scope>NUCLEOTIDE SEQUENCE [LARGE SCALE GENOMIC DNA]</scope>
    <source>
        <strain evidence="2 3">NCTC8529</strain>
    </source>
</reference>
<dbReference type="Proteomes" id="UP000268529">
    <property type="component" value="Chromosome"/>
</dbReference>
<feature type="transmembrane region" description="Helical" evidence="1">
    <location>
        <begin position="122"/>
        <end position="140"/>
    </location>
</feature>
<protein>
    <submittedName>
        <fullName evidence="2">Uncharacterized protein</fullName>
    </submittedName>
</protein>
<keyword evidence="1" id="KW-0812">Transmembrane</keyword>
<sequence length="341" mass="39825">MSFIDYKKRRIIQRYLSYITIARITFCSFLFGAFTTFIYLNEIGVRNLFSLSTSKEIFLSLTGAAIFFTTLFMIYGISSISFKKLNKKENNNVINEEAQIKTIILFNLITSIAFYFYPEYFWHMLIGLSVVTIITIKRLLTKNKKYTLIDYIDIYLGYGFYIWTTTTVSLFISYAAYIFFNESLLAYGISILILTLLHTSYSFYVMGKIKSIKIIINLHIITFFIIMLCIAANGKTLMNALGIHDNNEKPYVILNHEEYILNHPKNIINGIANKLNKRKRIYCGSILYEDNKYKIFLPHHETDVKNNIIIPDQNIKLYQGLFKDLICEQSITLWNVGYLIK</sequence>
<dbReference type="GeneID" id="92743883"/>
<gene>
    <name evidence="2" type="ORF">NCTC8529_01269</name>
</gene>
<feature type="transmembrane region" description="Helical" evidence="1">
    <location>
        <begin position="15"/>
        <end position="37"/>
    </location>
</feature>
<feature type="transmembrane region" description="Helical" evidence="1">
    <location>
        <begin position="186"/>
        <end position="207"/>
    </location>
</feature>
<organism evidence="2 3">
    <name type="scientific">Actinobacillus equuli</name>
    <dbReference type="NCBI Taxonomy" id="718"/>
    <lineage>
        <taxon>Bacteria</taxon>
        <taxon>Pseudomonadati</taxon>
        <taxon>Pseudomonadota</taxon>
        <taxon>Gammaproteobacteria</taxon>
        <taxon>Pasteurellales</taxon>
        <taxon>Pasteurellaceae</taxon>
        <taxon>Actinobacillus</taxon>
    </lineage>
</organism>
<dbReference type="RefSeq" id="WP_039198482.1">
    <property type="nucleotide sequence ID" value="NZ_LR134310.1"/>
</dbReference>
<keyword evidence="1" id="KW-0472">Membrane</keyword>
<dbReference type="EMBL" id="LR134310">
    <property type="protein sequence ID" value="VEE91309.1"/>
    <property type="molecule type" value="Genomic_DNA"/>
</dbReference>
<evidence type="ECO:0000256" key="1">
    <source>
        <dbReference type="SAM" id="Phobius"/>
    </source>
</evidence>
<feature type="transmembrane region" description="Helical" evidence="1">
    <location>
        <begin position="98"/>
        <end position="116"/>
    </location>
</feature>
<name>A0AAX3FJ02_ACTEU</name>
<evidence type="ECO:0000313" key="3">
    <source>
        <dbReference type="Proteomes" id="UP000268529"/>
    </source>
</evidence>
<evidence type="ECO:0000313" key="2">
    <source>
        <dbReference type="EMBL" id="VEE91309.1"/>
    </source>
</evidence>
<feature type="transmembrane region" description="Helical" evidence="1">
    <location>
        <begin position="160"/>
        <end position="180"/>
    </location>
</feature>
<keyword evidence="1" id="KW-1133">Transmembrane helix</keyword>
<accession>A0AAX3FJ02</accession>
<feature type="transmembrane region" description="Helical" evidence="1">
    <location>
        <begin position="57"/>
        <end position="77"/>
    </location>
</feature>
<proteinExistence type="predicted"/>
<dbReference type="AlphaFoldDB" id="A0AAX3FJ02"/>
<feature type="transmembrane region" description="Helical" evidence="1">
    <location>
        <begin position="214"/>
        <end position="234"/>
    </location>
</feature>